<feature type="signal peptide" evidence="7">
    <location>
        <begin position="1"/>
        <end position="20"/>
    </location>
</feature>
<dbReference type="AlphaFoldDB" id="A0A7E4VEU4"/>
<evidence type="ECO:0000256" key="6">
    <source>
        <dbReference type="ARBA" id="ARBA00040775"/>
    </source>
</evidence>
<feature type="domain" description="Selenoprotein F/M" evidence="8">
    <location>
        <begin position="79"/>
        <end position="151"/>
    </location>
</feature>
<dbReference type="Pfam" id="PF08806">
    <property type="entry name" value="Sep15_SelM"/>
    <property type="match status" value="1"/>
</dbReference>
<feature type="chain" id="PRO_5028936404" description="Selenoprotein F" evidence="7">
    <location>
        <begin position="21"/>
        <end position="154"/>
    </location>
</feature>
<dbReference type="Proteomes" id="UP000492821">
    <property type="component" value="Unassembled WGS sequence"/>
</dbReference>
<sequence length="154" mass="17517">MRRLGITFAIFVITISLTSGKIETELSAEECDELGFNVGTLKCSACEKLTSFNLEEIWSDCLKCCVKDVVKSHERYAQAIFEVCECNLNRFPQVNAFVKSEMKDQWGSKVKVRHVRGVLPTVVLKSADGRSQKSLNVEKWDTDTITEFLNDWLE</sequence>
<evidence type="ECO:0000256" key="1">
    <source>
        <dbReference type="ARBA" id="ARBA00004319"/>
    </source>
</evidence>
<dbReference type="PANTHER" id="PTHR13077:SF6">
    <property type="entry name" value="SELENOPROTEIN F"/>
    <property type="match status" value="1"/>
</dbReference>
<dbReference type="InterPro" id="IPR039992">
    <property type="entry name" value="Sep15_SelM"/>
</dbReference>
<dbReference type="GO" id="GO:0005788">
    <property type="term" value="C:endoplasmic reticulum lumen"/>
    <property type="evidence" value="ECO:0007669"/>
    <property type="project" value="UniProtKB-SubCell"/>
</dbReference>
<dbReference type="PANTHER" id="PTHR13077">
    <property type="entry name" value="SELENOPROTEIN F"/>
    <property type="match status" value="1"/>
</dbReference>
<accession>A0A7E4VEU4</accession>
<keyword evidence="3 7" id="KW-0732">Signal</keyword>
<reference evidence="10" key="2">
    <citation type="submission" date="2020-10" db="UniProtKB">
        <authorList>
            <consortium name="WormBaseParasite"/>
        </authorList>
    </citation>
    <scope>IDENTIFICATION</scope>
</reference>
<keyword evidence="5" id="KW-0712">Selenocysteine</keyword>
<proteinExistence type="inferred from homology"/>
<dbReference type="SUPFAM" id="SSF52833">
    <property type="entry name" value="Thioredoxin-like"/>
    <property type="match status" value="1"/>
</dbReference>
<evidence type="ECO:0000256" key="7">
    <source>
        <dbReference type="SAM" id="SignalP"/>
    </source>
</evidence>
<evidence type="ECO:0000256" key="2">
    <source>
        <dbReference type="ARBA" id="ARBA00005742"/>
    </source>
</evidence>
<dbReference type="InterPro" id="IPR014912">
    <property type="entry name" value="Sep15_SelM_dom"/>
</dbReference>
<dbReference type="WBParaSite" id="Pan_g20050.t1">
    <property type="protein sequence ID" value="Pan_g20050.t1"/>
    <property type="gene ID" value="Pan_g20050"/>
</dbReference>
<evidence type="ECO:0000313" key="10">
    <source>
        <dbReference type="WBParaSite" id="Pan_g20050.t1"/>
    </source>
</evidence>
<evidence type="ECO:0000259" key="8">
    <source>
        <dbReference type="Pfam" id="PF08806"/>
    </source>
</evidence>
<comment type="subcellular location">
    <subcellularLocation>
        <location evidence="1">Endoplasmic reticulum lumen</location>
    </subcellularLocation>
</comment>
<evidence type="ECO:0000256" key="4">
    <source>
        <dbReference type="ARBA" id="ARBA00022824"/>
    </source>
</evidence>
<evidence type="ECO:0000256" key="3">
    <source>
        <dbReference type="ARBA" id="ARBA00022729"/>
    </source>
</evidence>
<protein>
    <recommendedName>
        <fullName evidence="6">Selenoprotein F</fullName>
    </recommendedName>
</protein>
<dbReference type="Gene3D" id="3.40.30.50">
    <property type="entry name" value="Sep15/SelM thioredoxin-like domain, active-site redox motif"/>
    <property type="match status" value="1"/>
</dbReference>
<evidence type="ECO:0000313" key="9">
    <source>
        <dbReference type="Proteomes" id="UP000492821"/>
    </source>
</evidence>
<comment type="similarity">
    <text evidence="2">Belongs to the selenoprotein M/F family.</text>
</comment>
<evidence type="ECO:0000256" key="5">
    <source>
        <dbReference type="ARBA" id="ARBA00022933"/>
    </source>
</evidence>
<organism evidence="9 10">
    <name type="scientific">Panagrellus redivivus</name>
    <name type="common">Microworm</name>
    <dbReference type="NCBI Taxonomy" id="6233"/>
    <lineage>
        <taxon>Eukaryota</taxon>
        <taxon>Metazoa</taxon>
        <taxon>Ecdysozoa</taxon>
        <taxon>Nematoda</taxon>
        <taxon>Chromadorea</taxon>
        <taxon>Rhabditida</taxon>
        <taxon>Tylenchina</taxon>
        <taxon>Panagrolaimomorpha</taxon>
        <taxon>Panagrolaimoidea</taxon>
        <taxon>Panagrolaimidae</taxon>
        <taxon>Panagrellus</taxon>
    </lineage>
</organism>
<keyword evidence="4" id="KW-0256">Endoplasmic reticulum</keyword>
<dbReference type="InterPro" id="IPR036249">
    <property type="entry name" value="Thioredoxin-like_sf"/>
</dbReference>
<name>A0A7E4VEU4_PANRE</name>
<dbReference type="InterPro" id="IPR038219">
    <property type="entry name" value="Sep15/SelM_sf"/>
</dbReference>
<dbReference type="GO" id="GO:0016491">
    <property type="term" value="F:oxidoreductase activity"/>
    <property type="evidence" value="ECO:0007669"/>
    <property type="project" value="TreeGrafter"/>
</dbReference>
<reference evidence="9" key="1">
    <citation type="journal article" date="2013" name="Genetics">
        <title>The draft genome and transcriptome of Panagrellus redivivus are shaped by the harsh demands of a free-living lifestyle.</title>
        <authorList>
            <person name="Srinivasan J."/>
            <person name="Dillman A.R."/>
            <person name="Macchietto M.G."/>
            <person name="Heikkinen L."/>
            <person name="Lakso M."/>
            <person name="Fracchia K.M."/>
            <person name="Antoshechkin I."/>
            <person name="Mortazavi A."/>
            <person name="Wong G."/>
            <person name="Sternberg P.W."/>
        </authorList>
    </citation>
    <scope>NUCLEOTIDE SEQUENCE [LARGE SCALE GENOMIC DNA]</scope>
    <source>
        <strain evidence="9">MT8872</strain>
    </source>
</reference>
<keyword evidence="9" id="KW-1185">Reference proteome</keyword>